<evidence type="ECO:0000256" key="1">
    <source>
        <dbReference type="ARBA" id="ARBA00004141"/>
    </source>
</evidence>
<evidence type="ECO:0000256" key="6">
    <source>
        <dbReference type="SAM" id="Phobius"/>
    </source>
</evidence>
<dbReference type="PANTHER" id="PTHR12778">
    <property type="entry name" value="SOLUTE CARRIER FAMILY 33 ACETYL-COA TRANSPORTER -RELATED"/>
    <property type="match status" value="1"/>
</dbReference>
<keyword evidence="3 6" id="KW-0812">Transmembrane</keyword>
<evidence type="ECO:0000256" key="5">
    <source>
        <dbReference type="ARBA" id="ARBA00023136"/>
    </source>
</evidence>
<evidence type="ECO:0000256" key="3">
    <source>
        <dbReference type="ARBA" id="ARBA00022692"/>
    </source>
</evidence>
<dbReference type="SUPFAM" id="SSF103473">
    <property type="entry name" value="MFS general substrate transporter"/>
    <property type="match status" value="1"/>
</dbReference>
<dbReference type="Proteomes" id="UP000254802">
    <property type="component" value="Unassembled WGS sequence"/>
</dbReference>
<dbReference type="InterPro" id="IPR036259">
    <property type="entry name" value="MFS_trans_sf"/>
</dbReference>
<evidence type="ECO:0000256" key="4">
    <source>
        <dbReference type="ARBA" id="ARBA00022989"/>
    </source>
</evidence>
<proteinExistence type="predicted"/>
<organism evidence="7 8">
    <name type="scientific">Mannheimia haemolytica</name>
    <name type="common">Pasteurella haemolytica</name>
    <dbReference type="NCBI Taxonomy" id="75985"/>
    <lineage>
        <taxon>Bacteria</taxon>
        <taxon>Pseudomonadati</taxon>
        <taxon>Pseudomonadota</taxon>
        <taxon>Gammaproteobacteria</taxon>
        <taxon>Pasteurellales</taxon>
        <taxon>Pasteurellaceae</taxon>
        <taxon>Mannheimia</taxon>
    </lineage>
</organism>
<keyword evidence="5 6" id="KW-0472">Membrane</keyword>
<dbReference type="AlphaFoldDB" id="A0A378MWG4"/>
<keyword evidence="2" id="KW-0813">Transport</keyword>
<dbReference type="InterPro" id="IPR004752">
    <property type="entry name" value="AmpG_permease/AT-1"/>
</dbReference>
<reference evidence="7 8" key="1">
    <citation type="submission" date="2018-06" db="EMBL/GenBank/DDBJ databases">
        <authorList>
            <consortium name="Pathogen Informatics"/>
            <person name="Doyle S."/>
        </authorList>
    </citation>
    <scope>NUCLEOTIDE SEQUENCE [LARGE SCALE GENOMIC DNA]</scope>
    <source>
        <strain evidence="7 8">NCTC10638</strain>
    </source>
</reference>
<dbReference type="EMBL" id="UGPN01000002">
    <property type="protein sequence ID" value="STY60553.1"/>
    <property type="molecule type" value="Genomic_DNA"/>
</dbReference>
<evidence type="ECO:0000313" key="8">
    <source>
        <dbReference type="Proteomes" id="UP000254802"/>
    </source>
</evidence>
<dbReference type="GO" id="GO:0016020">
    <property type="term" value="C:membrane"/>
    <property type="evidence" value="ECO:0007669"/>
    <property type="project" value="UniProtKB-SubCell"/>
</dbReference>
<feature type="transmembrane region" description="Helical" evidence="6">
    <location>
        <begin position="34"/>
        <end position="52"/>
    </location>
</feature>
<protein>
    <submittedName>
        <fullName evidence="7">Muropeptide transporter</fullName>
    </submittedName>
</protein>
<feature type="transmembrane region" description="Helical" evidence="6">
    <location>
        <begin position="58"/>
        <end position="79"/>
    </location>
</feature>
<comment type="subcellular location">
    <subcellularLocation>
        <location evidence="1">Membrane</location>
        <topology evidence="1">Multi-pass membrane protein</topology>
    </subcellularLocation>
</comment>
<dbReference type="PANTHER" id="PTHR12778:SF10">
    <property type="entry name" value="MAJOR FACILITATOR SUPERFAMILY DOMAIN-CONTAINING PROTEIN 3"/>
    <property type="match status" value="1"/>
</dbReference>
<gene>
    <name evidence="7" type="primary">ampG</name>
    <name evidence="7" type="ORF">NCTC10638_01758</name>
</gene>
<evidence type="ECO:0000256" key="2">
    <source>
        <dbReference type="ARBA" id="ARBA00022448"/>
    </source>
</evidence>
<keyword evidence="4 6" id="KW-1133">Transmembrane helix</keyword>
<evidence type="ECO:0000313" key="7">
    <source>
        <dbReference type="EMBL" id="STY60553.1"/>
    </source>
</evidence>
<name>A0A378MWG4_MANHA</name>
<accession>A0A378MWG4</accession>
<sequence length="116" mass="12963">MRLHPDLFALHVEIPVAALLDRYFPPFLGRRKSWIFISQIGLLVILASFGLFNPVQDISIIVTLSVLLAFLSATQDIVVDAFRREILSDNELGLGNSIHVNAYRIAGLIPGGFHYF</sequence>